<sequence>MSVQRIRTQQSRIFAKKTTTQPSNDKSERSHQSETSLQTQNESKNAKILSLKIQDL</sequence>
<dbReference type="InParanoid" id="F8QJU7"/>
<dbReference type="EMBL" id="GL945740">
    <property type="protein sequence ID" value="EGN91423.1"/>
    <property type="molecule type" value="Genomic_DNA"/>
</dbReference>
<name>F8QJU7_SERL3</name>
<dbReference type="Proteomes" id="UP000008063">
    <property type="component" value="Unassembled WGS sequence"/>
</dbReference>
<accession>F8QJU7</accession>
<evidence type="ECO:0000313" key="3">
    <source>
        <dbReference type="Proteomes" id="UP000008063"/>
    </source>
</evidence>
<gene>
    <name evidence="2" type="ORF">SERLA73DRAFT_80498</name>
</gene>
<organism evidence="3">
    <name type="scientific">Serpula lacrymans var. lacrymans (strain S7.3)</name>
    <name type="common">Dry rot fungus</name>
    <dbReference type="NCBI Taxonomy" id="936435"/>
    <lineage>
        <taxon>Eukaryota</taxon>
        <taxon>Fungi</taxon>
        <taxon>Dikarya</taxon>
        <taxon>Basidiomycota</taxon>
        <taxon>Agaricomycotina</taxon>
        <taxon>Agaricomycetes</taxon>
        <taxon>Agaricomycetidae</taxon>
        <taxon>Boletales</taxon>
        <taxon>Coniophorineae</taxon>
        <taxon>Serpulaceae</taxon>
        <taxon>Serpula</taxon>
    </lineage>
</organism>
<dbReference type="HOGENOM" id="CLU_3015618_0_0_1"/>
<keyword evidence="3" id="KW-1185">Reference proteome</keyword>
<evidence type="ECO:0000313" key="2">
    <source>
        <dbReference type="EMBL" id="EGN91423.1"/>
    </source>
</evidence>
<feature type="region of interest" description="Disordered" evidence="1">
    <location>
        <begin position="1"/>
        <end position="56"/>
    </location>
</feature>
<dbReference type="AlphaFoldDB" id="F8QJU7"/>
<feature type="compositionally biased region" description="Polar residues" evidence="1">
    <location>
        <begin position="1"/>
        <end position="24"/>
    </location>
</feature>
<protein>
    <submittedName>
        <fullName evidence="2">Uncharacterized protein</fullName>
    </submittedName>
</protein>
<reference evidence="3" key="1">
    <citation type="journal article" date="2011" name="Science">
        <title>The plant cell wall-decomposing machinery underlies the functional diversity of forest fungi.</title>
        <authorList>
            <person name="Eastwood D.C."/>
            <person name="Floudas D."/>
            <person name="Binder M."/>
            <person name="Majcherczyk A."/>
            <person name="Schneider P."/>
            <person name="Aerts A."/>
            <person name="Asiegbu F.O."/>
            <person name="Baker S.E."/>
            <person name="Barry K."/>
            <person name="Bendiksby M."/>
            <person name="Blumentritt M."/>
            <person name="Coutinho P.M."/>
            <person name="Cullen D."/>
            <person name="de Vries R.P."/>
            <person name="Gathman A."/>
            <person name="Goodell B."/>
            <person name="Henrissat B."/>
            <person name="Ihrmark K."/>
            <person name="Kauserud H."/>
            <person name="Kohler A."/>
            <person name="LaButti K."/>
            <person name="Lapidus A."/>
            <person name="Lavin J.L."/>
            <person name="Lee Y.-H."/>
            <person name="Lindquist E."/>
            <person name="Lilly W."/>
            <person name="Lucas S."/>
            <person name="Morin E."/>
            <person name="Murat C."/>
            <person name="Oguiza J.A."/>
            <person name="Park J."/>
            <person name="Pisabarro A.G."/>
            <person name="Riley R."/>
            <person name="Rosling A."/>
            <person name="Salamov A."/>
            <person name="Schmidt O."/>
            <person name="Schmutz J."/>
            <person name="Skrede I."/>
            <person name="Stenlid J."/>
            <person name="Wiebenga A."/>
            <person name="Xie X."/>
            <person name="Kuees U."/>
            <person name="Hibbett D.S."/>
            <person name="Hoffmeister D."/>
            <person name="Hoegberg N."/>
            <person name="Martin F."/>
            <person name="Grigoriev I.V."/>
            <person name="Watkinson S.C."/>
        </authorList>
    </citation>
    <scope>NUCLEOTIDE SEQUENCE [LARGE SCALE GENOMIC DNA]</scope>
    <source>
        <strain evidence="3">strain S7.3</strain>
    </source>
</reference>
<evidence type="ECO:0000256" key="1">
    <source>
        <dbReference type="SAM" id="MobiDB-lite"/>
    </source>
</evidence>
<proteinExistence type="predicted"/>
<feature type="compositionally biased region" description="Polar residues" evidence="1">
    <location>
        <begin position="33"/>
        <end position="43"/>
    </location>
</feature>